<dbReference type="PANTHER" id="PTHR15549">
    <property type="entry name" value="PAIRED IMMUNOGLOBULIN-LIKE TYPE 2 RECEPTOR"/>
    <property type="match status" value="1"/>
</dbReference>
<evidence type="ECO:0000313" key="8">
    <source>
        <dbReference type="Proteomes" id="UP000567885"/>
    </source>
</evidence>
<evidence type="ECO:0000256" key="1">
    <source>
        <dbReference type="ARBA" id="ARBA00004167"/>
    </source>
</evidence>
<reference evidence="7 8" key="1">
    <citation type="submission" date="2020-05" db="EMBL/GenBank/DDBJ databases">
        <title>Identification and distribution of gene clusters putatively required for synthesis of sphingolipid metabolism inhibitors in phylogenetically diverse species of the filamentous fungus Fusarium.</title>
        <authorList>
            <person name="Kim H.-S."/>
            <person name="Busman M."/>
            <person name="Brown D.W."/>
            <person name="Divon H."/>
            <person name="Uhlig S."/>
            <person name="Proctor R.H."/>
        </authorList>
    </citation>
    <scope>NUCLEOTIDE SEQUENCE [LARGE SCALE GENOMIC DNA]</scope>
    <source>
        <strain evidence="7 8">NRRL 20693</strain>
    </source>
</reference>
<comment type="caution">
    <text evidence="7">The sequence shown here is derived from an EMBL/GenBank/DDBJ whole genome shotgun (WGS) entry which is preliminary data.</text>
</comment>
<evidence type="ECO:0000256" key="5">
    <source>
        <dbReference type="SAM" id="MobiDB-lite"/>
    </source>
</evidence>
<keyword evidence="8" id="KW-1185">Reference proteome</keyword>
<name>A0A8H5WPT6_FUSHE</name>
<comment type="subcellular location">
    <subcellularLocation>
        <location evidence="1">Membrane</location>
        <topology evidence="1">Single-pass membrane protein</topology>
    </subcellularLocation>
</comment>
<evidence type="ECO:0000256" key="3">
    <source>
        <dbReference type="ARBA" id="ARBA00022989"/>
    </source>
</evidence>
<evidence type="ECO:0000256" key="6">
    <source>
        <dbReference type="SAM" id="Phobius"/>
    </source>
</evidence>
<dbReference type="GO" id="GO:0016020">
    <property type="term" value="C:membrane"/>
    <property type="evidence" value="ECO:0007669"/>
    <property type="project" value="UniProtKB-SubCell"/>
</dbReference>
<keyword evidence="4 6" id="KW-0472">Membrane</keyword>
<evidence type="ECO:0000256" key="4">
    <source>
        <dbReference type="ARBA" id="ARBA00023136"/>
    </source>
</evidence>
<evidence type="ECO:0000256" key="2">
    <source>
        <dbReference type="ARBA" id="ARBA00022692"/>
    </source>
</evidence>
<dbReference type="AlphaFoldDB" id="A0A8H5WPT6"/>
<gene>
    <name evidence="7" type="ORF">FHETE_6205</name>
</gene>
<dbReference type="PANTHER" id="PTHR15549:SF26">
    <property type="entry name" value="AXIAL BUDDING PATTERN PROTEIN 2-RELATED"/>
    <property type="match status" value="1"/>
</dbReference>
<protein>
    <submittedName>
        <fullName evidence="7">Uncharacterized protein</fullName>
    </submittedName>
</protein>
<feature type="compositionally biased region" description="Polar residues" evidence="5">
    <location>
        <begin position="268"/>
        <end position="304"/>
    </location>
</feature>
<feature type="transmembrane region" description="Helical" evidence="6">
    <location>
        <begin position="164"/>
        <end position="188"/>
    </location>
</feature>
<feature type="compositionally biased region" description="Polar residues" evidence="5">
    <location>
        <begin position="330"/>
        <end position="355"/>
    </location>
</feature>
<dbReference type="EMBL" id="JAAGWQ010000108">
    <property type="protein sequence ID" value="KAF5666530.1"/>
    <property type="molecule type" value="Genomic_DNA"/>
</dbReference>
<dbReference type="Proteomes" id="UP000567885">
    <property type="component" value="Unassembled WGS sequence"/>
</dbReference>
<keyword evidence="2 6" id="KW-0812">Transmembrane</keyword>
<feature type="region of interest" description="Disordered" evidence="5">
    <location>
        <begin position="268"/>
        <end position="355"/>
    </location>
</feature>
<proteinExistence type="predicted"/>
<organism evidence="7 8">
    <name type="scientific">Fusarium heterosporum</name>
    <dbReference type="NCBI Taxonomy" id="42747"/>
    <lineage>
        <taxon>Eukaryota</taxon>
        <taxon>Fungi</taxon>
        <taxon>Dikarya</taxon>
        <taxon>Ascomycota</taxon>
        <taxon>Pezizomycotina</taxon>
        <taxon>Sordariomycetes</taxon>
        <taxon>Hypocreomycetidae</taxon>
        <taxon>Hypocreales</taxon>
        <taxon>Nectriaceae</taxon>
        <taxon>Fusarium</taxon>
        <taxon>Fusarium heterosporum species complex</taxon>
    </lineage>
</organism>
<dbReference type="GO" id="GO:0071944">
    <property type="term" value="C:cell periphery"/>
    <property type="evidence" value="ECO:0007669"/>
    <property type="project" value="UniProtKB-ARBA"/>
</dbReference>
<dbReference type="OrthoDB" id="3692311at2759"/>
<dbReference type="InterPro" id="IPR051694">
    <property type="entry name" value="Immunoregulatory_rcpt-like"/>
</dbReference>
<accession>A0A8H5WPT6</accession>
<sequence>MSDARNHWGLSCTSGGNFYICEDDDTQFMGCCLSDPCGKNKGKCPKGDLRATTFESDKYDKLPPQDCDNSQGPDNWYTCAFSSPPFLGCCSQNACGGDGCPRDRLVPAKLSKNENNRLNFLHPNDASSTTSSIASSTVSETTSATASSTSAVEASDGGGLGTGAVAGIAVGAAVGGIIIFALLAWLFWWKPRQNKKKQAGAGAGAAYHAAPAAPAMSEGPYSPMANSFQHQSTFNAQSPMSGYQQSFASTPTVPNAHYSGVSSMDQFQKFSPDMSQSDRPQSYAQFSDQSRSPGLPPYQQQFGQHQMHVVSEMDGSSTVAHEMSAEPESGSVQRNSSFGPEILNTESGVNKTAYK</sequence>
<keyword evidence="3 6" id="KW-1133">Transmembrane helix</keyword>
<evidence type="ECO:0000313" key="7">
    <source>
        <dbReference type="EMBL" id="KAF5666530.1"/>
    </source>
</evidence>